<dbReference type="InterPro" id="IPR022217">
    <property type="entry name" value="Prot_inh_I10_marinostatin"/>
</dbReference>
<feature type="compositionally biased region" description="Polar residues" evidence="1">
    <location>
        <begin position="29"/>
        <end position="40"/>
    </location>
</feature>
<reference evidence="3" key="1">
    <citation type="journal article" date="2019" name="Int. J. Syst. Evol. Microbiol.">
        <title>The Global Catalogue of Microorganisms (GCM) 10K type strain sequencing project: providing services to taxonomists for standard genome sequencing and annotation.</title>
        <authorList>
            <consortium name="The Broad Institute Genomics Platform"/>
            <consortium name="The Broad Institute Genome Sequencing Center for Infectious Disease"/>
            <person name="Wu L."/>
            <person name="Ma J."/>
        </authorList>
    </citation>
    <scope>NUCLEOTIDE SEQUENCE [LARGE SCALE GENOMIC DNA]</scope>
    <source>
        <strain evidence="3">JCM 18200</strain>
    </source>
</reference>
<sequence>METNNQMKQPFFAKFLEGQIKADTKKNQDGTQQSSTSTPQVIGDGGAVTLKFPSDSDEGL</sequence>
<gene>
    <name evidence="2" type="ORF">GCM10023231_24030</name>
</gene>
<accession>A0ABP9BFG1</accession>
<evidence type="ECO:0000256" key="1">
    <source>
        <dbReference type="SAM" id="MobiDB-lite"/>
    </source>
</evidence>
<feature type="region of interest" description="Disordered" evidence="1">
    <location>
        <begin position="22"/>
        <end position="60"/>
    </location>
</feature>
<name>A0ABP9BFG1_9SPHI</name>
<evidence type="ECO:0000313" key="2">
    <source>
        <dbReference type="EMBL" id="GAA4794846.1"/>
    </source>
</evidence>
<dbReference type="Proteomes" id="UP001501411">
    <property type="component" value="Unassembled WGS sequence"/>
</dbReference>
<comment type="caution">
    <text evidence="2">The sequence shown here is derived from an EMBL/GenBank/DDBJ whole genome shotgun (WGS) entry which is preliminary data.</text>
</comment>
<proteinExistence type="predicted"/>
<evidence type="ECO:0000313" key="3">
    <source>
        <dbReference type="Proteomes" id="UP001501411"/>
    </source>
</evidence>
<dbReference type="NCBIfam" id="NF033738">
    <property type="entry name" value="microvirid_RiPP"/>
    <property type="match status" value="1"/>
</dbReference>
<dbReference type="Pfam" id="PF12559">
    <property type="entry name" value="Inhibitor_I10"/>
    <property type="match status" value="1"/>
</dbReference>
<keyword evidence="3" id="KW-1185">Reference proteome</keyword>
<protein>
    <recommendedName>
        <fullName evidence="4">Serine endopeptidase</fullName>
    </recommendedName>
</protein>
<dbReference type="RefSeq" id="WP_345232031.1">
    <property type="nucleotide sequence ID" value="NZ_BAABIQ010000036.1"/>
</dbReference>
<evidence type="ECO:0008006" key="4">
    <source>
        <dbReference type="Google" id="ProtNLM"/>
    </source>
</evidence>
<organism evidence="2 3">
    <name type="scientific">Olivibacter ginsenosidimutans</name>
    <dbReference type="NCBI Taxonomy" id="1176537"/>
    <lineage>
        <taxon>Bacteria</taxon>
        <taxon>Pseudomonadati</taxon>
        <taxon>Bacteroidota</taxon>
        <taxon>Sphingobacteriia</taxon>
        <taxon>Sphingobacteriales</taxon>
        <taxon>Sphingobacteriaceae</taxon>
        <taxon>Olivibacter</taxon>
    </lineage>
</organism>
<dbReference type="EMBL" id="BAABIQ010000036">
    <property type="protein sequence ID" value="GAA4794846.1"/>
    <property type="molecule type" value="Genomic_DNA"/>
</dbReference>